<dbReference type="OrthoDB" id="7861086at2"/>
<accession>A0A1B7XA21</accession>
<keyword evidence="1" id="KW-0812">Transmembrane</keyword>
<feature type="transmembrane region" description="Helical" evidence="1">
    <location>
        <begin position="12"/>
        <end position="37"/>
    </location>
</feature>
<gene>
    <name evidence="2" type="ORF">SP90_13665</name>
</gene>
<dbReference type="PATRIC" id="fig|1560234.3.peg.1846"/>
<keyword evidence="1" id="KW-0472">Membrane</keyword>
<dbReference type="Proteomes" id="UP000091979">
    <property type="component" value="Unassembled WGS sequence"/>
</dbReference>
<dbReference type="STRING" id="1560234.SP90_13665"/>
<proteinExistence type="predicted"/>
<sequence length="116" mass="12973">MQFLGKLWRGEYPLWISFWCFGCAVGYILFAVFIFSLSASIKRMGAESLGAAELVFLCSFIVFPAYMVVALRGIWKSAEQYEGVPFWKGAAKLAVIMACIKFVRFTYEGLASLGLV</sequence>
<dbReference type="EMBL" id="JXMS01000028">
    <property type="protein sequence ID" value="OBQ46239.1"/>
    <property type="molecule type" value="Genomic_DNA"/>
</dbReference>
<evidence type="ECO:0000256" key="1">
    <source>
        <dbReference type="SAM" id="Phobius"/>
    </source>
</evidence>
<name>A0A1B7XA21_9BACT</name>
<evidence type="ECO:0000313" key="2">
    <source>
        <dbReference type="EMBL" id="OBQ46239.1"/>
    </source>
</evidence>
<comment type="caution">
    <text evidence="2">The sequence shown here is derived from an EMBL/GenBank/DDBJ whole genome shotgun (WGS) entry which is preliminary data.</text>
</comment>
<protein>
    <submittedName>
        <fullName evidence="2">Uncharacterized protein</fullName>
    </submittedName>
</protein>
<organism evidence="2 3">
    <name type="scientific">Halodesulfovibrio spirochaetisodalis</name>
    <dbReference type="NCBI Taxonomy" id="1560234"/>
    <lineage>
        <taxon>Bacteria</taxon>
        <taxon>Pseudomonadati</taxon>
        <taxon>Thermodesulfobacteriota</taxon>
        <taxon>Desulfovibrionia</taxon>
        <taxon>Desulfovibrionales</taxon>
        <taxon>Desulfovibrionaceae</taxon>
        <taxon>Halodesulfovibrio</taxon>
    </lineage>
</organism>
<feature type="transmembrane region" description="Helical" evidence="1">
    <location>
        <begin position="49"/>
        <end position="69"/>
    </location>
</feature>
<dbReference type="RefSeq" id="WP_066857389.1">
    <property type="nucleotide sequence ID" value="NZ_JXMS01000028.1"/>
</dbReference>
<evidence type="ECO:0000313" key="3">
    <source>
        <dbReference type="Proteomes" id="UP000091979"/>
    </source>
</evidence>
<keyword evidence="3" id="KW-1185">Reference proteome</keyword>
<keyword evidence="1" id="KW-1133">Transmembrane helix</keyword>
<dbReference type="AlphaFoldDB" id="A0A1B7XA21"/>
<reference evidence="2 3" key="1">
    <citation type="submission" date="2015-01" db="EMBL/GenBank/DDBJ databases">
        <title>Desulfovibrio sp. JC271 draft genome sequence.</title>
        <authorList>
            <person name="Shivani Y."/>
            <person name="Subhash Y."/>
            <person name="Sasikala C."/>
            <person name="Ramana C.V."/>
        </authorList>
    </citation>
    <scope>NUCLEOTIDE SEQUENCE [LARGE SCALE GENOMIC DNA]</scope>
    <source>
        <strain evidence="2 3">JC271</strain>
    </source>
</reference>